<proteinExistence type="predicted"/>
<dbReference type="GO" id="GO:0005829">
    <property type="term" value="C:cytosol"/>
    <property type="evidence" value="ECO:0007669"/>
    <property type="project" value="TreeGrafter"/>
</dbReference>
<dbReference type="AlphaFoldDB" id="A0A803FT21"/>
<dbReference type="Proteomes" id="UP000294289">
    <property type="component" value="Chromosome"/>
</dbReference>
<accession>A0A803FT21</accession>
<dbReference type="GO" id="GO:0005840">
    <property type="term" value="C:ribosome"/>
    <property type="evidence" value="ECO:0007669"/>
    <property type="project" value="TreeGrafter"/>
</dbReference>
<dbReference type="OrthoDB" id="9797358at2"/>
<dbReference type="PANTHER" id="PTHR37486:SF1">
    <property type="entry name" value="STRINGENT STARVATION PROTEIN B"/>
    <property type="match status" value="1"/>
</dbReference>
<protein>
    <submittedName>
        <fullName evidence="1">Stringent starvation protein B</fullName>
    </submittedName>
</protein>
<dbReference type="PANTHER" id="PTHR37486">
    <property type="entry name" value="STRINGENT STARVATION PROTEIN B"/>
    <property type="match status" value="1"/>
</dbReference>
<gene>
    <name evidence="1" type="primary">sspB</name>
    <name evidence="1" type="ORF">ERCIPICE3303_145</name>
</gene>
<reference evidence="1 2" key="1">
    <citation type="submission" date="2019-02" db="EMBL/GenBank/DDBJ databases">
        <authorList>
            <person name="Manzano-Marin A."/>
            <person name="Manzano-Marin A."/>
        </authorList>
    </citation>
    <scope>NUCLEOTIDE SEQUENCE [LARGE SCALE GENOMIC DNA]</scope>
    <source>
        <strain evidence="1 2">ErCipiceae</strain>
    </source>
</reference>
<dbReference type="GO" id="GO:0045732">
    <property type="term" value="P:positive regulation of protein catabolic process"/>
    <property type="evidence" value="ECO:0007669"/>
    <property type="project" value="TreeGrafter"/>
</dbReference>
<evidence type="ECO:0000313" key="2">
    <source>
        <dbReference type="Proteomes" id="UP000294289"/>
    </source>
</evidence>
<dbReference type="InterPro" id="IPR007481">
    <property type="entry name" value="SspB"/>
</dbReference>
<dbReference type="RefSeq" id="WP_157990846.1">
    <property type="nucleotide sequence ID" value="NZ_LR217737.1"/>
</dbReference>
<dbReference type="InterPro" id="IPR036760">
    <property type="entry name" value="SspB-like_sf"/>
</dbReference>
<name>A0A803FT21_9GAMM</name>
<sequence length="167" mass="18934">MIKSQFTDQRPYLLRAWYQWFIDNNLTPCILVNINFPSIIVPISYTSNGQIILNISPRSVENLEIKNDKVSFHTCFNGIVHAISLPPISIQAIYSVENGIGTNFMNHREDADRTVSQSQKGCKISPVTIESDVDNVSSFKNKHTNQNLDKKKTVSDVKNPSILRLIK</sequence>
<dbReference type="SUPFAM" id="SSF101738">
    <property type="entry name" value="SspB-like"/>
    <property type="match status" value="1"/>
</dbReference>
<evidence type="ECO:0000313" key="1">
    <source>
        <dbReference type="EMBL" id="VFP87490.1"/>
    </source>
</evidence>
<dbReference type="Pfam" id="PF04386">
    <property type="entry name" value="SspB"/>
    <property type="match status" value="1"/>
</dbReference>
<organism evidence="1 2">
    <name type="scientific">Candidatus Erwinia haradaeae</name>
    <dbReference type="NCBI Taxonomy" id="1922217"/>
    <lineage>
        <taxon>Bacteria</taxon>
        <taxon>Pseudomonadati</taxon>
        <taxon>Pseudomonadota</taxon>
        <taxon>Gammaproteobacteria</taxon>
        <taxon>Enterobacterales</taxon>
        <taxon>Erwiniaceae</taxon>
        <taxon>Erwinia</taxon>
    </lineage>
</organism>
<dbReference type="Gene3D" id="2.30.30.220">
    <property type="entry name" value="SspB-like"/>
    <property type="match status" value="1"/>
</dbReference>
<dbReference type="EMBL" id="LR217737">
    <property type="protein sequence ID" value="VFP87490.1"/>
    <property type="molecule type" value="Genomic_DNA"/>
</dbReference>